<evidence type="ECO:0008006" key="3">
    <source>
        <dbReference type="Google" id="ProtNLM"/>
    </source>
</evidence>
<organism evidence="1 2">
    <name type="scientific">Candidatus Enterococcus mangumiae</name>
    <dbReference type="NCBI Taxonomy" id="2230878"/>
    <lineage>
        <taxon>Bacteria</taxon>
        <taxon>Bacillati</taxon>
        <taxon>Bacillota</taxon>
        <taxon>Bacilli</taxon>
        <taxon>Lactobacillales</taxon>
        <taxon>Enterococcaceae</taxon>
        <taxon>Enterococcus</taxon>
    </lineage>
</organism>
<evidence type="ECO:0000313" key="2">
    <source>
        <dbReference type="Proteomes" id="UP000664360"/>
    </source>
</evidence>
<dbReference type="Proteomes" id="UP000664360">
    <property type="component" value="Chromosome"/>
</dbReference>
<name>A0ABZ2T3I9_9ENTE</name>
<reference evidence="1 2" key="1">
    <citation type="submission" date="2021-03" db="EMBL/GenBank/DDBJ databases">
        <authorList>
            <person name="Gilmore M.S."/>
            <person name="Schwartzman J."/>
            <person name="Van Tyne D."/>
            <person name="Martin M."/>
            <person name="Earl A.M."/>
            <person name="Manson A.L."/>
            <person name="Straub T."/>
            <person name="Salamzade R."/>
            <person name="Saavedra J."/>
            <person name="Lebreton F."/>
            <person name="Prichula J."/>
            <person name="Schaufler K."/>
            <person name="Gaca A."/>
            <person name="Sgardioli B."/>
            <person name="Wagenaar J."/>
            <person name="Strong T."/>
        </authorList>
    </citation>
    <scope>NUCLEOTIDE SEQUENCE [LARGE SCALE GENOMIC DNA]</scope>
    <source>
        <strain evidence="1 2">DIV1094</strain>
    </source>
</reference>
<accession>A0ABZ2T3I9</accession>
<gene>
    <name evidence="1" type="ORF">DOK79_002845</name>
</gene>
<dbReference type="RefSeq" id="WP_206856045.1">
    <property type="nucleotide sequence ID" value="NZ_CP147250.1"/>
</dbReference>
<dbReference type="EMBL" id="CP147250">
    <property type="protein sequence ID" value="WYJ81261.1"/>
    <property type="molecule type" value="Genomic_DNA"/>
</dbReference>
<reference evidence="1 2" key="2">
    <citation type="submission" date="2024-03" db="EMBL/GenBank/DDBJ databases">
        <title>The Genome Sequence of Enterococcus sp. DIV1094.</title>
        <authorList>
            <consortium name="The Broad Institute Genomics Platform"/>
            <consortium name="The Broad Institute Microbial Omics Core"/>
            <consortium name="The Broad Institute Genomic Center for Infectious Diseases"/>
            <person name="Earl A."/>
            <person name="Manson A."/>
            <person name="Gilmore M."/>
            <person name="Schwartman J."/>
            <person name="Shea T."/>
            <person name="Abouelleil A."/>
            <person name="Cao P."/>
            <person name="Chapman S."/>
            <person name="Cusick C."/>
            <person name="Young S."/>
            <person name="Neafsey D."/>
            <person name="Nusbaum C."/>
            <person name="Birren B."/>
        </authorList>
    </citation>
    <scope>NUCLEOTIDE SEQUENCE [LARGE SCALE GENOMIC DNA]</scope>
    <source>
        <strain evidence="1 2">DIV1094</strain>
    </source>
</reference>
<proteinExistence type="predicted"/>
<keyword evidence="2" id="KW-1185">Reference proteome</keyword>
<evidence type="ECO:0000313" key="1">
    <source>
        <dbReference type="EMBL" id="WYJ81261.1"/>
    </source>
</evidence>
<protein>
    <recommendedName>
        <fullName evidence="3">WxL domain-containing protein</fullName>
    </recommendedName>
</protein>
<sequence>MYKSGKTLILLGLFYLFFSHGLDLHAHTEETDVIYIEETEATDSGVEELKNNEAYHYEDEVDTDVSEESVEIEEEEIHIDSSQEAPEGHEANEANEALMPLTGNGTEQEPYTAGTAAELRSVLQTIRTDPGTGTYHILLTDNIFYNASDVFEIHKDVVIDGQGFHMLYANNASTAAGDTGFRIRVSGVQATVRNLNFGSDTLTDANGQVYDNNTYYGVLGSAGTDNIRFDAIFENVNYFARRGAQPLLTWNRQSRFIFKGENHFISRTGTNSQEFMEGYNITFAEGSKTTIDHQTEVNLGFIFAFGTGGSAGSDGRIRINVEENAEVNILSSKQHFTFGAQVIFTIAENAKFHYRQTANRALSFSNNQAVTVNIDPNTQATFLSNGQINSGNTVNFNVNEPDFIRFQNLSSSTGLFARNMNFNRLDSAGEATGGYNFYYMNQNQRLVRRGIPGASSRVLANNQFSHSGLRHAIYKKRTNFDLANTADVGIGRSKLTTTIDSYDPAGRLVTDVEYKLSKERLWSGASITETSAQTAIEQATENTPGMVATNKSTNLSWQNDELRAGTYYVYARVTTAISDDPEKLLFASDSFWQEKEVVIERSPIHVVVPLEKLFDVRETGEFYKDEHSQPIVSHSNFPIDFTVTHVADHSVDPTITLVDEIIEEGKDDLVLNLGVTNGQKLGPLLVGENKLDTVSLEPFLDEPLELFLKGEFRGSIFKKHQTDFRLTYILTAQGAED</sequence>